<keyword evidence="1" id="KW-0732">Signal</keyword>
<keyword evidence="3" id="KW-1185">Reference proteome</keyword>
<protein>
    <submittedName>
        <fullName evidence="2">Acid-shock protein</fullName>
    </submittedName>
</protein>
<evidence type="ECO:0000313" key="2">
    <source>
        <dbReference type="EMBL" id="ASF46638.1"/>
    </source>
</evidence>
<feature type="signal peptide" evidence="1">
    <location>
        <begin position="1"/>
        <end position="24"/>
    </location>
</feature>
<proteinExistence type="predicted"/>
<reference evidence="2 3" key="1">
    <citation type="submission" date="2017-06" db="EMBL/GenBank/DDBJ databases">
        <title>Genome Sequencing of the methanotroph Methylovulum psychrotolerants str. HV10-M2 isolated from a high-altitude environment.</title>
        <authorList>
            <person name="Mateos-Rivera A."/>
        </authorList>
    </citation>
    <scope>NUCLEOTIDE SEQUENCE [LARGE SCALE GENOMIC DNA]</scope>
    <source>
        <strain evidence="2 3">HV10_M2</strain>
    </source>
</reference>
<gene>
    <name evidence="2" type="ORF">CEK71_11455</name>
</gene>
<feature type="chain" id="PRO_5012983925" evidence="1">
    <location>
        <begin position="25"/>
        <end position="114"/>
    </location>
</feature>
<accession>A0A1Z4BZD5</accession>
<name>A0A1Z4BZD5_9GAMM</name>
<evidence type="ECO:0000256" key="1">
    <source>
        <dbReference type="SAM" id="SignalP"/>
    </source>
</evidence>
<dbReference type="OrthoDB" id="5577735at2"/>
<organism evidence="2 3">
    <name type="scientific">Methylovulum psychrotolerans</name>
    <dbReference type="NCBI Taxonomy" id="1704499"/>
    <lineage>
        <taxon>Bacteria</taxon>
        <taxon>Pseudomonadati</taxon>
        <taxon>Pseudomonadota</taxon>
        <taxon>Gammaproteobacteria</taxon>
        <taxon>Methylococcales</taxon>
        <taxon>Methylococcaceae</taxon>
        <taxon>Methylovulum</taxon>
    </lineage>
</organism>
<dbReference type="EMBL" id="CP022129">
    <property type="protein sequence ID" value="ASF46638.1"/>
    <property type="molecule type" value="Genomic_DNA"/>
</dbReference>
<dbReference type="Proteomes" id="UP000197019">
    <property type="component" value="Chromosome"/>
</dbReference>
<dbReference type="AlphaFoldDB" id="A0A1Z4BZD5"/>
<dbReference type="RefSeq" id="WP_088619510.1">
    <property type="nucleotide sequence ID" value="NZ_CP022129.1"/>
</dbReference>
<evidence type="ECO:0000313" key="3">
    <source>
        <dbReference type="Proteomes" id="UP000197019"/>
    </source>
</evidence>
<dbReference type="KEGG" id="mpsy:CEK71_11455"/>
<sequence>MTKNIYLGLALAICMGVMSASVLAEVIPAPVQPEQITAPATTPVEHKAAAALNLKHAQYYLGLAKHHRSVGAVYQSNGQRILGDRQEAIAVHEDALAKEYEQTAAEHEKVANPK</sequence>